<sequence length="93" mass="10457">MYKPDKETLEKLRKTAGHGYAPAVIDILRDEHKYDVQDEKEVKREVYAVAHGRSDNEVVMQAFLTLVIRKAKAASPVKALLDEAMKMITSNAA</sequence>
<dbReference type="RefSeq" id="WP_147919910.1">
    <property type="nucleotide sequence ID" value="NZ_VRTY01000003.1"/>
</dbReference>
<dbReference type="AlphaFoldDB" id="A0A5C8KD37"/>
<dbReference type="Proteomes" id="UP000321926">
    <property type="component" value="Unassembled WGS sequence"/>
</dbReference>
<organism evidence="1 2">
    <name type="scientific">Pontibacter qinzhouensis</name>
    <dbReference type="NCBI Taxonomy" id="2603253"/>
    <lineage>
        <taxon>Bacteria</taxon>
        <taxon>Pseudomonadati</taxon>
        <taxon>Bacteroidota</taxon>
        <taxon>Cytophagia</taxon>
        <taxon>Cytophagales</taxon>
        <taxon>Hymenobacteraceae</taxon>
        <taxon>Pontibacter</taxon>
    </lineage>
</organism>
<name>A0A5C8KD37_9BACT</name>
<comment type="caution">
    <text evidence="1">The sequence shown here is derived from an EMBL/GenBank/DDBJ whole genome shotgun (WGS) entry which is preliminary data.</text>
</comment>
<keyword evidence="2" id="KW-1185">Reference proteome</keyword>
<gene>
    <name evidence="1" type="ORF">FVR03_01090</name>
</gene>
<proteinExistence type="predicted"/>
<protein>
    <submittedName>
        <fullName evidence="1">Uncharacterized protein</fullName>
    </submittedName>
</protein>
<reference evidence="1 2" key="1">
    <citation type="submission" date="2019-08" db="EMBL/GenBank/DDBJ databases">
        <authorList>
            <person name="Shi S."/>
        </authorList>
    </citation>
    <scope>NUCLEOTIDE SEQUENCE [LARGE SCALE GENOMIC DNA]</scope>
    <source>
        <strain evidence="1 2">GY10130</strain>
    </source>
</reference>
<accession>A0A5C8KD37</accession>
<evidence type="ECO:0000313" key="1">
    <source>
        <dbReference type="EMBL" id="TXK52338.1"/>
    </source>
</evidence>
<dbReference type="EMBL" id="VRTY01000003">
    <property type="protein sequence ID" value="TXK52338.1"/>
    <property type="molecule type" value="Genomic_DNA"/>
</dbReference>
<evidence type="ECO:0000313" key="2">
    <source>
        <dbReference type="Proteomes" id="UP000321926"/>
    </source>
</evidence>